<feature type="coiled-coil region" evidence="1">
    <location>
        <begin position="46"/>
        <end position="73"/>
    </location>
</feature>
<dbReference type="SMART" id="SM00267">
    <property type="entry name" value="GGDEF"/>
    <property type="match status" value="1"/>
</dbReference>
<dbReference type="EMBL" id="JAINZW010000002">
    <property type="protein sequence ID" value="MBZ4038891.1"/>
    <property type="molecule type" value="Genomic_DNA"/>
</dbReference>
<organism evidence="3 4">
    <name type="scientific">Novilysobacter selenitireducens</name>
    <dbReference type="NCBI Taxonomy" id="2872639"/>
    <lineage>
        <taxon>Bacteria</taxon>
        <taxon>Pseudomonadati</taxon>
        <taxon>Pseudomonadota</taxon>
        <taxon>Gammaproteobacteria</taxon>
        <taxon>Lysobacterales</taxon>
        <taxon>Lysobacteraceae</taxon>
        <taxon>Novilysobacter</taxon>
    </lineage>
</organism>
<protein>
    <submittedName>
        <fullName evidence="3">GGDEF domain-containing protein</fullName>
    </submittedName>
</protein>
<dbReference type="PANTHER" id="PTHR46663:SF2">
    <property type="entry name" value="GGDEF DOMAIN-CONTAINING PROTEIN"/>
    <property type="match status" value="1"/>
</dbReference>
<evidence type="ECO:0000256" key="1">
    <source>
        <dbReference type="SAM" id="Coils"/>
    </source>
</evidence>
<proteinExistence type="predicted"/>
<feature type="domain" description="GGDEF" evidence="2">
    <location>
        <begin position="103"/>
        <end position="239"/>
    </location>
</feature>
<evidence type="ECO:0000313" key="4">
    <source>
        <dbReference type="Proteomes" id="UP001430954"/>
    </source>
</evidence>
<comment type="caution">
    <text evidence="3">The sequence shown here is derived from an EMBL/GenBank/DDBJ whole genome shotgun (WGS) entry which is preliminary data.</text>
</comment>
<gene>
    <name evidence="3" type="ORF">K6753_05040</name>
</gene>
<sequence>MRYGDDVLGVPEVCSSVVHAFDDIDAQAVALIGNALGGALGRQLELDEKARLLARLEAALQTTRAQARQYQDAALCDALTGLPNRAHFLQRLREMCERDDLADPFAVMFLDLDGFKQINDRHGHATGDAVLREVANDLGTRLREGDFIARLGGDEFVVLAPGIREGTRNVASIADDLQQALARTRPVEGVCLGIHASIGWVLHTPGSSASSLLARADAAMYAHKKRRRTGGESRAPGACVVDT</sequence>
<dbReference type="InterPro" id="IPR029787">
    <property type="entry name" value="Nucleotide_cyclase"/>
</dbReference>
<dbReference type="SUPFAM" id="SSF55073">
    <property type="entry name" value="Nucleotide cyclase"/>
    <property type="match status" value="1"/>
</dbReference>
<dbReference type="Gene3D" id="3.30.70.270">
    <property type="match status" value="1"/>
</dbReference>
<evidence type="ECO:0000313" key="3">
    <source>
        <dbReference type="EMBL" id="MBZ4038891.1"/>
    </source>
</evidence>
<reference evidence="3 4" key="1">
    <citation type="submission" date="2021-09" db="EMBL/GenBank/DDBJ databases">
        <title>Lysobacter sp. 13A isolated from the river sediment.</title>
        <authorList>
            <person name="Liu H."/>
            <person name="Li S."/>
            <person name="Mao S."/>
        </authorList>
    </citation>
    <scope>NUCLEOTIDE SEQUENCE [LARGE SCALE GENOMIC DNA]</scope>
    <source>
        <strain evidence="3 4">13A</strain>
    </source>
</reference>
<dbReference type="InterPro" id="IPR000160">
    <property type="entry name" value="GGDEF_dom"/>
</dbReference>
<dbReference type="CDD" id="cd01949">
    <property type="entry name" value="GGDEF"/>
    <property type="match status" value="1"/>
</dbReference>
<evidence type="ECO:0000259" key="2">
    <source>
        <dbReference type="PROSITE" id="PS50887"/>
    </source>
</evidence>
<keyword evidence="1" id="KW-0175">Coiled coil</keyword>
<dbReference type="PROSITE" id="PS50887">
    <property type="entry name" value="GGDEF"/>
    <property type="match status" value="1"/>
</dbReference>
<dbReference type="Proteomes" id="UP001430954">
    <property type="component" value="Unassembled WGS sequence"/>
</dbReference>
<dbReference type="Pfam" id="PF00990">
    <property type="entry name" value="GGDEF"/>
    <property type="match status" value="1"/>
</dbReference>
<keyword evidence="4" id="KW-1185">Reference proteome</keyword>
<dbReference type="NCBIfam" id="TIGR00254">
    <property type="entry name" value="GGDEF"/>
    <property type="match status" value="1"/>
</dbReference>
<dbReference type="PANTHER" id="PTHR46663">
    <property type="entry name" value="DIGUANYLATE CYCLASE DGCT-RELATED"/>
    <property type="match status" value="1"/>
</dbReference>
<accession>A0ABS7T4S3</accession>
<name>A0ABS7T4S3_9GAMM</name>
<dbReference type="InterPro" id="IPR052163">
    <property type="entry name" value="DGC-Regulatory_Protein"/>
</dbReference>
<dbReference type="InterPro" id="IPR043128">
    <property type="entry name" value="Rev_trsase/Diguanyl_cyclase"/>
</dbReference>